<proteinExistence type="predicted"/>
<dbReference type="Proteomes" id="UP001157733">
    <property type="component" value="Chromosome"/>
</dbReference>
<reference evidence="1 2" key="1">
    <citation type="submission" date="2022-09" db="EMBL/GenBank/DDBJ databases">
        <authorList>
            <person name="Kop L."/>
        </authorList>
    </citation>
    <scope>NUCLEOTIDE SEQUENCE [LARGE SCALE GENOMIC DNA]</scope>
    <source>
        <strain evidence="1 2">347</strain>
    </source>
</reference>
<dbReference type="RefSeq" id="WP_282010681.1">
    <property type="nucleotide sequence ID" value="NZ_OX336137.1"/>
</dbReference>
<evidence type="ECO:0008006" key="3">
    <source>
        <dbReference type="Google" id="ProtNLM"/>
    </source>
</evidence>
<dbReference type="Gene3D" id="3.40.50.2300">
    <property type="match status" value="1"/>
</dbReference>
<gene>
    <name evidence="1" type="ORF">NSPWAT_0902</name>
</gene>
<keyword evidence="2" id="KW-1185">Reference proteome</keyword>
<evidence type="ECO:0000313" key="2">
    <source>
        <dbReference type="Proteomes" id="UP001157733"/>
    </source>
</evidence>
<dbReference type="EMBL" id="OX336137">
    <property type="protein sequence ID" value="CAI2717761.1"/>
    <property type="molecule type" value="Genomic_DNA"/>
</dbReference>
<protein>
    <recommendedName>
        <fullName evidence="3">Response regulatory domain-containing protein</fullName>
    </recommendedName>
</protein>
<sequence length="136" mass="15848">MNYKTIFIVDPVKFERLQLAKFLKQESFTVMGFVSLANAFGKRNPIQCDLLIYILRKGQTDMKALERVKKKDRSLHFILMVQHMDQKVELDPYREMGFENIFTATNNEKVREIAYGYLAPDGLQSRPETPHPVPLP</sequence>
<name>A0ABM9HC44_9BACT</name>
<evidence type="ECO:0000313" key="1">
    <source>
        <dbReference type="EMBL" id="CAI2717761.1"/>
    </source>
</evidence>
<accession>A0ABM9HC44</accession>
<dbReference type="SUPFAM" id="SSF52172">
    <property type="entry name" value="CheY-like"/>
    <property type="match status" value="1"/>
</dbReference>
<dbReference type="InterPro" id="IPR011006">
    <property type="entry name" value="CheY-like_superfamily"/>
</dbReference>
<organism evidence="1 2">
    <name type="scientific">Nitrospina watsonii</name>
    <dbReference type="NCBI Taxonomy" id="1323948"/>
    <lineage>
        <taxon>Bacteria</taxon>
        <taxon>Pseudomonadati</taxon>
        <taxon>Nitrospinota/Tectimicrobiota group</taxon>
        <taxon>Nitrospinota</taxon>
        <taxon>Nitrospinia</taxon>
        <taxon>Nitrospinales</taxon>
        <taxon>Nitrospinaceae</taxon>
        <taxon>Nitrospina</taxon>
    </lineage>
</organism>